<dbReference type="GO" id="GO:0140673">
    <property type="term" value="P:transcription elongation-coupled chromatin remodeling"/>
    <property type="evidence" value="ECO:0007669"/>
    <property type="project" value="TreeGrafter"/>
</dbReference>
<dbReference type="CDD" id="cd05162">
    <property type="entry name" value="PWWP"/>
    <property type="match status" value="1"/>
</dbReference>
<feature type="domain" description="PWWP" evidence="2">
    <location>
        <begin position="7"/>
        <end position="70"/>
    </location>
</feature>
<dbReference type="GO" id="GO:0050661">
    <property type="term" value="F:NADP binding"/>
    <property type="evidence" value="ECO:0007669"/>
    <property type="project" value="InterPro"/>
</dbReference>
<evidence type="ECO:0000313" key="3">
    <source>
        <dbReference type="EMBL" id="GFY69675.1"/>
    </source>
</evidence>
<dbReference type="OrthoDB" id="6493824at2759"/>
<dbReference type="AlphaFoldDB" id="A0A8X6YF14"/>
<dbReference type="EMBL" id="BMAV01017740">
    <property type="protein sequence ID" value="GFY69675.1"/>
    <property type="molecule type" value="Genomic_DNA"/>
</dbReference>
<sequence>MSKDFGVGELVWVKIKKYPFWPGKIVDSEYFAELGFKQSIFKVLHYHVLIFGSNKFSYVPDDEIFLHTKKMLQSCPKIKSAIYQKAVDEIRKESSVLQKGKKKERKGKGNNIGEESGVKLSEESPSCTKNSQRVNKKLESKVKYETAKRYIPKLPRKVQKQFAVHKLNIDELKRGNIFSFENEPQNKKTSVPESPFVAVEISLKDFSCPLNKPDIKATSKKIGFIGLGVMGQRIVKNLIITGHKVTIWNRSSMKCEIFVKAGAVQACTPADLVEKCDIIFSCLSGSEAVRSVFSGTDGILSGMNKFGNSNKSYVELSTLDIMTSEELGSKFTQRGWRYLDAPVSGSKEEANSGALIIPVSGDVELFRDCETCFAAMAKHVRYVNTEIGSATKMNILTNIHTSTTFATLSEASGLLKKFNFLSPRFMELLNAIPTSLHLESHRALLKNFSSYNGLAYQEKILNLAVSSANLFNEPLFVTRAAHEYIKKAKFLAPDNPDRSRSSSRN</sequence>
<dbReference type="GO" id="GO:0031491">
    <property type="term" value="F:nucleosome binding"/>
    <property type="evidence" value="ECO:0007669"/>
    <property type="project" value="TreeGrafter"/>
</dbReference>
<dbReference type="GO" id="GO:0000785">
    <property type="term" value="C:chromatin"/>
    <property type="evidence" value="ECO:0007669"/>
    <property type="project" value="TreeGrafter"/>
</dbReference>
<proteinExistence type="predicted"/>
<dbReference type="SMART" id="SM00293">
    <property type="entry name" value="PWWP"/>
    <property type="match status" value="1"/>
</dbReference>
<dbReference type="SUPFAM" id="SSF63748">
    <property type="entry name" value="Tudor/PWWP/MBT"/>
    <property type="match status" value="1"/>
</dbReference>
<dbReference type="InterPro" id="IPR051265">
    <property type="entry name" value="HIBADH-related_NP60_sf"/>
</dbReference>
<dbReference type="SUPFAM" id="SSF51735">
    <property type="entry name" value="NAD(P)-binding Rossmann-fold domains"/>
    <property type="match status" value="1"/>
</dbReference>
<evidence type="ECO:0000256" key="1">
    <source>
        <dbReference type="SAM" id="MobiDB-lite"/>
    </source>
</evidence>
<dbReference type="PANTHER" id="PTHR43580">
    <property type="entry name" value="OXIDOREDUCTASE GLYR1-RELATED"/>
    <property type="match status" value="1"/>
</dbReference>
<protein>
    <submittedName>
        <fullName evidence="3">Putative oxidoreductase GLYR1</fullName>
    </submittedName>
</protein>
<dbReference type="Gene3D" id="3.40.50.720">
    <property type="entry name" value="NAD(P)-binding Rossmann-like Domain"/>
    <property type="match status" value="1"/>
</dbReference>
<dbReference type="Pfam" id="PF00855">
    <property type="entry name" value="PWWP"/>
    <property type="match status" value="1"/>
</dbReference>
<organism evidence="3 4">
    <name type="scientific">Trichonephila inaurata madagascariensis</name>
    <dbReference type="NCBI Taxonomy" id="2747483"/>
    <lineage>
        <taxon>Eukaryota</taxon>
        <taxon>Metazoa</taxon>
        <taxon>Ecdysozoa</taxon>
        <taxon>Arthropoda</taxon>
        <taxon>Chelicerata</taxon>
        <taxon>Arachnida</taxon>
        <taxon>Araneae</taxon>
        <taxon>Araneomorphae</taxon>
        <taxon>Entelegynae</taxon>
        <taxon>Araneoidea</taxon>
        <taxon>Nephilidae</taxon>
        <taxon>Trichonephila</taxon>
        <taxon>Trichonephila inaurata</taxon>
    </lineage>
</organism>
<dbReference type="Gene3D" id="2.30.30.140">
    <property type="match status" value="1"/>
</dbReference>
<dbReference type="Pfam" id="PF03446">
    <property type="entry name" value="NAD_binding_2"/>
    <property type="match status" value="1"/>
</dbReference>
<dbReference type="InterPro" id="IPR000313">
    <property type="entry name" value="PWWP_dom"/>
</dbReference>
<dbReference type="PANTHER" id="PTHR43580:SF2">
    <property type="entry name" value="CYTOKINE-LIKE NUCLEAR FACTOR N-PAC"/>
    <property type="match status" value="1"/>
</dbReference>
<dbReference type="InterPro" id="IPR006115">
    <property type="entry name" value="6PGDH_NADP-bd"/>
</dbReference>
<evidence type="ECO:0000313" key="4">
    <source>
        <dbReference type="Proteomes" id="UP000886998"/>
    </source>
</evidence>
<dbReference type="Proteomes" id="UP000886998">
    <property type="component" value="Unassembled WGS sequence"/>
</dbReference>
<evidence type="ECO:0000259" key="2">
    <source>
        <dbReference type="PROSITE" id="PS50812"/>
    </source>
</evidence>
<feature type="compositionally biased region" description="Polar residues" evidence="1">
    <location>
        <begin position="123"/>
        <end position="132"/>
    </location>
</feature>
<dbReference type="PROSITE" id="PS50812">
    <property type="entry name" value="PWWP"/>
    <property type="match status" value="1"/>
</dbReference>
<reference evidence="3" key="1">
    <citation type="submission" date="2020-08" db="EMBL/GenBank/DDBJ databases">
        <title>Multicomponent nature underlies the extraordinary mechanical properties of spider dragline silk.</title>
        <authorList>
            <person name="Kono N."/>
            <person name="Nakamura H."/>
            <person name="Mori M."/>
            <person name="Yoshida Y."/>
            <person name="Ohtoshi R."/>
            <person name="Malay A.D."/>
            <person name="Moran D.A.P."/>
            <person name="Tomita M."/>
            <person name="Numata K."/>
            <person name="Arakawa K."/>
        </authorList>
    </citation>
    <scope>NUCLEOTIDE SEQUENCE</scope>
</reference>
<dbReference type="GO" id="GO:0003677">
    <property type="term" value="F:DNA binding"/>
    <property type="evidence" value="ECO:0007669"/>
    <property type="project" value="TreeGrafter"/>
</dbReference>
<accession>A0A8X6YF14</accession>
<dbReference type="InterPro" id="IPR036291">
    <property type="entry name" value="NAD(P)-bd_dom_sf"/>
</dbReference>
<feature type="compositionally biased region" description="Basic residues" evidence="1">
    <location>
        <begin position="99"/>
        <end position="108"/>
    </location>
</feature>
<feature type="region of interest" description="Disordered" evidence="1">
    <location>
        <begin position="97"/>
        <end position="132"/>
    </location>
</feature>
<gene>
    <name evidence="3" type="primary">glyr1</name>
    <name evidence="3" type="ORF">TNIN_47751</name>
</gene>
<comment type="caution">
    <text evidence="3">The sequence shown here is derived from an EMBL/GenBank/DDBJ whole genome shotgun (WGS) entry which is preliminary data.</text>
</comment>
<keyword evidence="4" id="KW-1185">Reference proteome</keyword>
<name>A0A8X6YF14_9ARAC</name>